<accession>A0A6J5L7B3</accession>
<reference evidence="1" key="1">
    <citation type="submission" date="2020-04" db="EMBL/GenBank/DDBJ databases">
        <authorList>
            <person name="Chiriac C."/>
            <person name="Salcher M."/>
            <person name="Ghai R."/>
            <person name="Kavagutti S V."/>
        </authorList>
    </citation>
    <scope>NUCLEOTIDE SEQUENCE</scope>
</reference>
<organism evidence="1">
    <name type="scientific">uncultured Caudovirales phage</name>
    <dbReference type="NCBI Taxonomy" id="2100421"/>
    <lineage>
        <taxon>Viruses</taxon>
        <taxon>Duplodnaviria</taxon>
        <taxon>Heunggongvirae</taxon>
        <taxon>Uroviricota</taxon>
        <taxon>Caudoviricetes</taxon>
        <taxon>Peduoviridae</taxon>
        <taxon>Maltschvirus</taxon>
        <taxon>Maltschvirus maltsch</taxon>
    </lineage>
</organism>
<protein>
    <submittedName>
        <fullName evidence="1">Uncharacterized protein</fullName>
    </submittedName>
</protein>
<proteinExistence type="predicted"/>
<name>A0A6J5L7B3_9CAUD</name>
<sequence>MAVSKIKWRPEWTETIVELGKQGSSLKSMYAALGISDHTGRKLRKDDPAAEEAFSLARTFSQSYWENLMLINVENKSFNSRVAEIALRGLFPEDYKDTRDTKVDVKVDAKIDFNKEIADLISALKE</sequence>
<evidence type="ECO:0000313" key="1">
    <source>
        <dbReference type="EMBL" id="CAB4129402.1"/>
    </source>
</evidence>
<gene>
    <name evidence="1" type="ORF">UFOVP118_42</name>
</gene>
<dbReference type="EMBL" id="LR796234">
    <property type="protein sequence ID" value="CAB4129402.1"/>
    <property type="molecule type" value="Genomic_DNA"/>
</dbReference>